<reference evidence="1" key="1">
    <citation type="submission" date="2007-07" db="EMBL/GenBank/DDBJ databases">
        <title>PCAP assembly of the Caenorhabditis remanei genome.</title>
        <authorList>
            <consortium name="The Caenorhabditis remanei Sequencing Consortium"/>
            <person name="Wilson R.K."/>
        </authorList>
    </citation>
    <scope>NUCLEOTIDE SEQUENCE [LARGE SCALE GENOMIC DNA]</scope>
    <source>
        <strain evidence="1">PB4641</strain>
    </source>
</reference>
<dbReference type="InParanoid" id="E3NCR3"/>
<proteinExistence type="predicted"/>
<dbReference type="AlphaFoldDB" id="E3NCR3"/>
<organism evidence="2">
    <name type="scientific">Caenorhabditis remanei</name>
    <name type="common">Caenorhabditis vulgaris</name>
    <dbReference type="NCBI Taxonomy" id="31234"/>
    <lineage>
        <taxon>Eukaryota</taxon>
        <taxon>Metazoa</taxon>
        <taxon>Ecdysozoa</taxon>
        <taxon>Nematoda</taxon>
        <taxon>Chromadorea</taxon>
        <taxon>Rhabditida</taxon>
        <taxon>Rhabditina</taxon>
        <taxon>Rhabditomorpha</taxon>
        <taxon>Rhabditoidea</taxon>
        <taxon>Rhabditidae</taxon>
        <taxon>Peloderinae</taxon>
        <taxon>Caenorhabditis</taxon>
    </lineage>
</organism>
<dbReference type="Proteomes" id="UP000008281">
    <property type="component" value="Unassembled WGS sequence"/>
</dbReference>
<gene>
    <name evidence="1" type="ORF">CRE_20946</name>
</gene>
<accession>E3NCR3</accession>
<dbReference type="OrthoDB" id="5863775at2759"/>
<keyword evidence="2" id="KW-1185">Reference proteome</keyword>
<protein>
    <submittedName>
        <fullName evidence="1">Uncharacterized protein</fullName>
    </submittedName>
</protein>
<evidence type="ECO:0000313" key="2">
    <source>
        <dbReference type="Proteomes" id="UP000008281"/>
    </source>
</evidence>
<evidence type="ECO:0000313" key="1">
    <source>
        <dbReference type="EMBL" id="EFO93296.1"/>
    </source>
</evidence>
<dbReference type="PANTHER" id="PTHR31430">
    <property type="entry name" value="PROTEIN CBG22332-RELATED"/>
    <property type="match status" value="1"/>
</dbReference>
<dbReference type="HOGENOM" id="CLU_074907_0_0_1"/>
<dbReference type="PANTHER" id="PTHR31430:SF4">
    <property type="entry name" value="RING-TYPE DOMAIN-CONTAINING PROTEIN"/>
    <property type="match status" value="1"/>
</dbReference>
<dbReference type="STRING" id="31234.E3NCR3"/>
<sequence>MQSSLEEIHEQHRRAGRLFQELLPTKPQQSKSLEPLNQKNMHMFLPPFLKSSQVAKVEKVEVITEIKDNKPVLTYQFKWIEKYEKPPAAAETASSETDVPAPLVKKKSSMMKISGNVLCDGPCGKIVPQKDTSQFGCDHVICDTCLKKNASAALFDGSPGCCNETCVKLAGDKVCSGQSDSKPSVCTVSKGKLLLKFVRDPMNS</sequence>
<dbReference type="EMBL" id="DS268601">
    <property type="protein sequence ID" value="EFO93296.1"/>
    <property type="molecule type" value="Genomic_DNA"/>
</dbReference>
<name>E3NCR3_CAERE</name>